<evidence type="ECO:0000313" key="3">
    <source>
        <dbReference type="Proteomes" id="UP000177050"/>
    </source>
</evidence>
<dbReference type="Pfam" id="PF13787">
    <property type="entry name" value="HXXEE"/>
    <property type="match status" value="1"/>
</dbReference>
<evidence type="ECO:0000313" key="2">
    <source>
        <dbReference type="EMBL" id="OGK74240.1"/>
    </source>
</evidence>
<gene>
    <name evidence="2" type="ORF">A3K52_05755</name>
</gene>
<dbReference type="Proteomes" id="UP000177050">
    <property type="component" value="Unassembled WGS sequence"/>
</dbReference>
<reference evidence="2 3" key="1">
    <citation type="journal article" date="2016" name="Nat. Commun.">
        <title>Thousands of microbial genomes shed light on interconnected biogeochemical processes in an aquifer system.</title>
        <authorList>
            <person name="Anantharaman K."/>
            <person name="Brown C.T."/>
            <person name="Hug L.A."/>
            <person name="Sharon I."/>
            <person name="Castelle C.J."/>
            <person name="Probst A.J."/>
            <person name="Thomas B.C."/>
            <person name="Singh A."/>
            <person name="Wilkins M.J."/>
            <person name="Karaoz U."/>
            <person name="Brodie E.L."/>
            <person name="Williams K.H."/>
            <person name="Hubbard S.S."/>
            <person name="Banfield J.F."/>
        </authorList>
    </citation>
    <scope>NUCLEOTIDE SEQUENCE [LARGE SCALE GENOMIC DNA]</scope>
</reference>
<dbReference type="InterPro" id="IPR025671">
    <property type="entry name" value="HXXEE"/>
</dbReference>
<dbReference type="AlphaFoldDB" id="A0A1F7L281"/>
<accession>A0A1F7L281</accession>
<name>A0A1F7L281_9BACT</name>
<evidence type="ECO:0000256" key="1">
    <source>
        <dbReference type="SAM" id="Phobius"/>
    </source>
</evidence>
<keyword evidence="1" id="KW-0472">Membrane</keyword>
<proteinExistence type="predicted"/>
<dbReference type="EMBL" id="MGBR01000001">
    <property type="protein sequence ID" value="OGK74240.1"/>
    <property type="molecule type" value="Genomic_DNA"/>
</dbReference>
<feature type="transmembrane region" description="Helical" evidence="1">
    <location>
        <begin position="92"/>
        <end position="111"/>
    </location>
</feature>
<protein>
    <recommendedName>
        <fullName evidence="4">HXXEE domain-containing protein</fullName>
    </recommendedName>
</protein>
<sequence length="116" mass="13882">MGLVERYYTYFVIIYLFHSQEEIYTHFEKVWPLWKMSRRFFITMEILLSTLLISAIFITNYPYRIGLMSIFNLVMFANGIWHITGAILAKRYIPGLVSSPFAVILFLIYYFQLLTQ</sequence>
<comment type="caution">
    <text evidence="2">The sequence shown here is derived from an EMBL/GenBank/DDBJ whole genome shotgun (WGS) entry which is preliminary data.</text>
</comment>
<keyword evidence="1" id="KW-1133">Transmembrane helix</keyword>
<feature type="transmembrane region" description="Helical" evidence="1">
    <location>
        <begin position="65"/>
        <end position="85"/>
    </location>
</feature>
<feature type="transmembrane region" description="Helical" evidence="1">
    <location>
        <begin position="40"/>
        <end position="59"/>
    </location>
</feature>
<evidence type="ECO:0008006" key="4">
    <source>
        <dbReference type="Google" id="ProtNLM"/>
    </source>
</evidence>
<keyword evidence="1" id="KW-0812">Transmembrane</keyword>
<organism evidence="2 3">
    <name type="scientific">Candidatus Roizmanbacteria bacterium RIFOXYD1_FULL_38_12</name>
    <dbReference type="NCBI Taxonomy" id="1802093"/>
    <lineage>
        <taxon>Bacteria</taxon>
        <taxon>Candidatus Roizmaniibacteriota</taxon>
    </lineage>
</organism>